<reference evidence="3" key="1">
    <citation type="submission" date="2023-07" db="EMBL/GenBank/DDBJ databases">
        <title>Draft genome sequence of the endophytic actinobacterium Streptomyces justiciae WPN32, a potential antibiotic producer.</title>
        <authorList>
            <person name="Yasawong M."/>
            <person name="Pana W."/>
            <person name="Ganta P."/>
            <person name="Santapan N."/>
            <person name="Songngamsuk T."/>
            <person name="Phatcharaharikarn M."/>
            <person name="Kerdtoob S."/>
            <person name="Nantapong N."/>
        </authorList>
    </citation>
    <scope>NUCLEOTIDE SEQUENCE [LARGE SCALE GENOMIC DNA]</scope>
    <source>
        <strain evidence="3">WPN32</strain>
    </source>
</reference>
<evidence type="ECO:0000259" key="1">
    <source>
        <dbReference type="Pfam" id="PF13411"/>
    </source>
</evidence>
<dbReference type="RefSeq" id="WP_314207404.1">
    <property type="nucleotide sequence ID" value="NZ_JAVTLL010000045.1"/>
</dbReference>
<gene>
    <name evidence="2" type="ORF">RQC66_41465</name>
</gene>
<feature type="domain" description="HTH merR-type" evidence="1">
    <location>
        <begin position="22"/>
        <end position="67"/>
    </location>
</feature>
<dbReference type="EMBL" id="JAVTLL010000045">
    <property type="protein sequence ID" value="MDT7847211.1"/>
    <property type="molecule type" value="Genomic_DNA"/>
</dbReference>
<name>A0ABU3M835_9ACTN</name>
<evidence type="ECO:0000313" key="3">
    <source>
        <dbReference type="Proteomes" id="UP001257948"/>
    </source>
</evidence>
<evidence type="ECO:0000313" key="2">
    <source>
        <dbReference type="EMBL" id="MDT7847211.1"/>
    </source>
</evidence>
<dbReference type="Gene3D" id="1.10.1660.10">
    <property type="match status" value="1"/>
</dbReference>
<dbReference type="Pfam" id="PF13411">
    <property type="entry name" value="MerR_1"/>
    <property type="match status" value="1"/>
</dbReference>
<sequence>MHHPDDGETVHGREDANGNVWFTIREAAAFTGRNLQTIYSWERRGHLTNPSTDERGRRIYSQTQIAAAERRARRNAAGVRRLAS</sequence>
<dbReference type="SUPFAM" id="SSF46955">
    <property type="entry name" value="Putative DNA-binding domain"/>
    <property type="match status" value="1"/>
</dbReference>
<organism evidence="2 3">
    <name type="scientific">Streptomyces justiciae</name>
    <dbReference type="NCBI Taxonomy" id="2780140"/>
    <lineage>
        <taxon>Bacteria</taxon>
        <taxon>Bacillati</taxon>
        <taxon>Actinomycetota</taxon>
        <taxon>Actinomycetes</taxon>
        <taxon>Kitasatosporales</taxon>
        <taxon>Streptomycetaceae</taxon>
        <taxon>Streptomyces</taxon>
    </lineage>
</organism>
<proteinExistence type="predicted"/>
<comment type="caution">
    <text evidence="2">The sequence shown here is derived from an EMBL/GenBank/DDBJ whole genome shotgun (WGS) entry which is preliminary data.</text>
</comment>
<protein>
    <submittedName>
        <fullName evidence="2">MerR family transcriptional regulator</fullName>
    </submittedName>
</protein>
<dbReference type="InterPro" id="IPR000551">
    <property type="entry name" value="MerR-type_HTH_dom"/>
</dbReference>
<dbReference type="InterPro" id="IPR009061">
    <property type="entry name" value="DNA-bd_dom_put_sf"/>
</dbReference>
<dbReference type="Proteomes" id="UP001257948">
    <property type="component" value="Unassembled WGS sequence"/>
</dbReference>
<accession>A0ABU3M835</accession>
<keyword evidence="3" id="KW-1185">Reference proteome</keyword>